<comment type="similarity">
    <text evidence="2">Belongs to the glycosyl hydrolase 20 family.</text>
</comment>
<reference evidence="9 10" key="1">
    <citation type="submission" date="2023-05" db="EMBL/GenBank/DDBJ databases">
        <title>Novel species of genus Flectobacillus isolated from stream in China.</title>
        <authorList>
            <person name="Lu H."/>
        </authorList>
    </citation>
    <scope>NUCLEOTIDE SEQUENCE [LARGE SCALE GENOMIC DNA]</scope>
    <source>
        <strain evidence="9 10">KCTC 42575</strain>
    </source>
</reference>
<evidence type="ECO:0000256" key="3">
    <source>
        <dbReference type="ARBA" id="ARBA00012663"/>
    </source>
</evidence>
<evidence type="ECO:0000256" key="4">
    <source>
        <dbReference type="ARBA" id="ARBA00022801"/>
    </source>
</evidence>
<feature type="domain" description="Glycoside hydrolase family 20 catalytic" evidence="7">
    <location>
        <begin position="159"/>
        <end position="503"/>
    </location>
</feature>
<dbReference type="RefSeq" id="WP_283344096.1">
    <property type="nucleotide sequence ID" value="NZ_JASHIF010000007.1"/>
</dbReference>
<feature type="chain" id="PRO_5046312710" description="beta-N-acetylhexosaminidase" evidence="6">
    <location>
        <begin position="19"/>
        <end position="536"/>
    </location>
</feature>
<dbReference type="CDD" id="cd06563">
    <property type="entry name" value="GH20_chitobiase-like"/>
    <property type="match status" value="1"/>
</dbReference>
<proteinExistence type="inferred from homology"/>
<dbReference type="Gene3D" id="3.30.379.10">
    <property type="entry name" value="Chitobiase/beta-hexosaminidase domain 2-like"/>
    <property type="match status" value="1"/>
</dbReference>
<protein>
    <recommendedName>
        <fullName evidence="3">beta-N-acetylhexosaminidase</fullName>
        <ecNumber evidence="3">3.2.1.52</ecNumber>
    </recommendedName>
</protein>
<evidence type="ECO:0000259" key="8">
    <source>
        <dbReference type="Pfam" id="PF02838"/>
    </source>
</evidence>
<feature type="signal peptide" evidence="6">
    <location>
        <begin position="1"/>
        <end position="18"/>
    </location>
</feature>
<keyword evidence="6" id="KW-0732">Signal</keyword>
<evidence type="ECO:0000313" key="9">
    <source>
        <dbReference type="EMBL" id="MDI9859042.1"/>
    </source>
</evidence>
<organism evidence="9 10">
    <name type="scientific">Flectobacillus roseus</name>
    <dbReference type="NCBI Taxonomy" id="502259"/>
    <lineage>
        <taxon>Bacteria</taxon>
        <taxon>Pseudomonadati</taxon>
        <taxon>Bacteroidota</taxon>
        <taxon>Cytophagia</taxon>
        <taxon>Cytophagales</taxon>
        <taxon>Flectobacillaceae</taxon>
        <taxon>Flectobacillus</taxon>
    </lineage>
</organism>
<dbReference type="PRINTS" id="PR00738">
    <property type="entry name" value="GLHYDRLASE20"/>
</dbReference>
<comment type="catalytic activity">
    <reaction evidence="1">
        <text>Hydrolysis of terminal non-reducing N-acetyl-D-hexosamine residues in N-acetyl-beta-D-hexosaminides.</text>
        <dbReference type="EC" id="3.2.1.52"/>
    </reaction>
</comment>
<keyword evidence="4" id="KW-0378">Hydrolase</keyword>
<feature type="domain" description="Beta-hexosaminidase bacterial type N-terminal" evidence="8">
    <location>
        <begin position="21"/>
        <end position="156"/>
    </location>
</feature>
<dbReference type="EMBL" id="JASHIF010000007">
    <property type="protein sequence ID" value="MDI9859042.1"/>
    <property type="molecule type" value="Genomic_DNA"/>
</dbReference>
<evidence type="ECO:0000256" key="6">
    <source>
        <dbReference type="SAM" id="SignalP"/>
    </source>
</evidence>
<accession>A0ABT6Y643</accession>
<dbReference type="Pfam" id="PF02838">
    <property type="entry name" value="Glyco_hydro_20b"/>
    <property type="match status" value="1"/>
</dbReference>
<dbReference type="PIRSF" id="PIRSF001093">
    <property type="entry name" value="B-hxosamndse_ab_euk"/>
    <property type="match status" value="1"/>
</dbReference>
<keyword evidence="10" id="KW-1185">Reference proteome</keyword>
<evidence type="ECO:0000259" key="7">
    <source>
        <dbReference type="Pfam" id="PF00728"/>
    </source>
</evidence>
<evidence type="ECO:0000256" key="1">
    <source>
        <dbReference type="ARBA" id="ARBA00001231"/>
    </source>
</evidence>
<dbReference type="PANTHER" id="PTHR22600">
    <property type="entry name" value="BETA-HEXOSAMINIDASE"/>
    <property type="match status" value="1"/>
</dbReference>
<dbReference type="InterPro" id="IPR015882">
    <property type="entry name" value="HEX_bac_N"/>
</dbReference>
<evidence type="ECO:0000313" key="10">
    <source>
        <dbReference type="Proteomes" id="UP001236507"/>
    </source>
</evidence>
<gene>
    <name evidence="9" type="ORF">QM524_07480</name>
</gene>
<sequence>MKKLLTLICACVVFVSSAQNQYNIVPLPQTVTPQKGQFVVKGNTSIVVSTNDPAFKQVASMLADQLGAAMGTTPKVVSSNSKAVSNSIQFVKNDQLAEEGYTLNVSSNQVSIAASTGKGAFYALQSLLQLLPNQIFSKEKSTGITWSVPNCSIADAPRYSYRGLHLDVGRHFFPVSFIKKYIDLIALHKLNNFHWHLTEDQGWRIEIKRYPKLAEIASKRAQTVVGRAYSKKFDGKPYGGYYTQDEVKEVVAYAKAKFVNVIPEIEMPGHSQAVLAAYPEFGCNPDKIYQTATDWGVYEDVLCPREETFQFLENVLTEVMELFPSEYIHIGGDECPKKQWKESRFCQEIIKRENLGDEHGLQSYFIRRIDKFITSKGRKMIGWDEILEGGLSPNAIVMSWRGTEGGIAAAKENHDAIMTPGGYVYLDHYQADPKTEPLAIGGFTTLEKIYSYEPTPTELSPEQQKHIIGVQANVWTEYMQTSDYVEYMVFPRASALSEVAWTRKELKDYSKFSERMKVHADRLEKLHVNFFKGFLK</sequence>
<dbReference type="SUPFAM" id="SSF51445">
    <property type="entry name" value="(Trans)glycosidases"/>
    <property type="match status" value="1"/>
</dbReference>
<dbReference type="InterPro" id="IPR029018">
    <property type="entry name" value="Hex-like_dom2"/>
</dbReference>
<dbReference type="SUPFAM" id="SSF55545">
    <property type="entry name" value="beta-N-acetylhexosaminidase-like domain"/>
    <property type="match status" value="1"/>
</dbReference>
<keyword evidence="5" id="KW-0326">Glycosidase</keyword>
<comment type="caution">
    <text evidence="9">The sequence shown here is derived from an EMBL/GenBank/DDBJ whole genome shotgun (WGS) entry which is preliminary data.</text>
</comment>
<dbReference type="Pfam" id="PF00728">
    <property type="entry name" value="Glyco_hydro_20"/>
    <property type="match status" value="1"/>
</dbReference>
<dbReference type="Proteomes" id="UP001236507">
    <property type="component" value="Unassembled WGS sequence"/>
</dbReference>
<name>A0ABT6Y643_9BACT</name>
<dbReference type="EC" id="3.2.1.52" evidence="3"/>
<dbReference type="PANTHER" id="PTHR22600:SF57">
    <property type="entry name" value="BETA-N-ACETYLHEXOSAMINIDASE"/>
    <property type="match status" value="1"/>
</dbReference>
<dbReference type="InterPro" id="IPR025705">
    <property type="entry name" value="Beta_hexosaminidase_sua/sub"/>
</dbReference>
<dbReference type="Gene3D" id="3.20.20.80">
    <property type="entry name" value="Glycosidases"/>
    <property type="match status" value="1"/>
</dbReference>
<dbReference type="InterPro" id="IPR015883">
    <property type="entry name" value="Glyco_hydro_20_cat"/>
</dbReference>
<evidence type="ECO:0000256" key="2">
    <source>
        <dbReference type="ARBA" id="ARBA00006285"/>
    </source>
</evidence>
<evidence type="ECO:0000256" key="5">
    <source>
        <dbReference type="ARBA" id="ARBA00023295"/>
    </source>
</evidence>
<dbReference type="InterPro" id="IPR017853">
    <property type="entry name" value="GH"/>
</dbReference>